<reference evidence="1 2" key="1">
    <citation type="journal article" date="2020" name="Front. Microbiol.">
        <title>Single-cell genomics of novel Actinobacteria with the Wood-Ljungdahl pathway discovered in a serpentinizing system.</title>
        <authorList>
            <person name="Merino N."/>
            <person name="Kawai M."/>
            <person name="Boyd E.S."/>
            <person name="Colman D.R."/>
            <person name="McGlynn S.E."/>
            <person name="Nealson K.H."/>
            <person name="Kurokawa K."/>
            <person name="Hongoh Y."/>
        </authorList>
    </citation>
    <scope>NUCLEOTIDE SEQUENCE [LARGE SCALE GENOMIC DNA]</scope>
    <source>
        <strain evidence="1 2">S03</strain>
    </source>
</reference>
<dbReference type="AlphaFoldDB" id="A0A6V8NFD6"/>
<evidence type="ECO:0000313" key="2">
    <source>
        <dbReference type="Proteomes" id="UP000574717"/>
    </source>
</evidence>
<organism evidence="1 2">
    <name type="scientific">Candidatus Hakubella thermalkaliphila</name>
    <dbReference type="NCBI Taxonomy" id="2754717"/>
    <lineage>
        <taxon>Bacteria</taxon>
        <taxon>Bacillati</taxon>
        <taxon>Actinomycetota</taxon>
        <taxon>Actinomycetota incertae sedis</taxon>
        <taxon>Candidatus Hakubellales</taxon>
        <taxon>Candidatus Hakubellaceae</taxon>
        <taxon>Candidatus Hakubella</taxon>
    </lineage>
</organism>
<evidence type="ECO:0000313" key="1">
    <source>
        <dbReference type="EMBL" id="GFP18982.1"/>
    </source>
</evidence>
<comment type="caution">
    <text evidence="1">The sequence shown here is derived from an EMBL/GenBank/DDBJ whole genome shotgun (WGS) entry which is preliminary data.</text>
</comment>
<dbReference type="Proteomes" id="UP000574717">
    <property type="component" value="Unassembled WGS sequence"/>
</dbReference>
<gene>
    <name evidence="1" type="ORF">HKBW3S03_00486</name>
</gene>
<dbReference type="EMBL" id="BLRU01000027">
    <property type="protein sequence ID" value="GFP18982.1"/>
    <property type="molecule type" value="Genomic_DNA"/>
</dbReference>
<accession>A0A6V8NFD6</accession>
<feature type="non-terminal residue" evidence="1">
    <location>
        <position position="45"/>
    </location>
</feature>
<sequence length="45" mass="5126">MGEARSSGMRKAGRRILMPENLPPKIYQDLGLTDYEYERIVSILG</sequence>
<name>A0A6V8NFD6_9ACTN</name>
<proteinExistence type="predicted"/>
<protein>
    <submittedName>
        <fullName evidence="1">Uncharacterized protein</fullName>
    </submittedName>
</protein>